<keyword evidence="7 9" id="KW-0119">Carbohydrate metabolism</keyword>
<dbReference type="InterPro" id="IPR008928">
    <property type="entry name" value="6-hairpin_glycosidase_sf"/>
</dbReference>
<keyword evidence="3 10" id="KW-0732">Signal</keyword>
<dbReference type="GO" id="GO:0030245">
    <property type="term" value="P:cellulose catabolic process"/>
    <property type="evidence" value="ECO:0007669"/>
    <property type="project" value="UniProtKB-KW"/>
</dbReference>
<feature type="chain" id="PRO_5032460516" description="Glucanase" evidence="10">
    <location>
        <begin position="22"/>
        <end position="374"/>
    </location>
</feature>
<evidence type="ECO:0000256" key="5">
    <source>
        <dbReference type="ARBA" id="ARBA00023001"/>
    </source>
</evidence>
<evidence type="ECO:0000256" key="7">
    <source>
        <dbReference type="ARBA" id="ARBA00023326"/>
    </source>
</evidence>
<dbReference type="InterPro" id="IPR012341">
    <property type="entry name" value="6hp_glycosidase-like_sf"/>
</dbReference>
<dbReference type="InterPro" id="IPR019834">
    <property type="entry name" value="Glyco_hydro_8_CS"/>
</dbReference>
<evidence type="ECO:0000256" key="3">
    <source>
        <dbReference type="ARBA" id="ARBA00022729"/>
    </source>
</evidence>
<dbReference type="Pfam" id="PF01270">
    <property type="entry name" value="Glyco_hydro_8"/>
    <property type="match status" value="1"/>
</dbReference>
<dbReference type="AlphaFoldDB" id="A0A866W1R5"/>
<evidence type="ECO:0000256" key="9">
    <source>
        <dbReference type="RuleBase" id="RU361167"/>
    </source>
</evidence>
<evidence type="ECO:0000256" key="6">
    <source>
        <dbReference type="ARBA" id="ARBA00023295"/>
    </source>
</evidence>
<feature type="signal peptide" evidence="10">
    <location>
        <begin position="1"/>
        <end position="21"/>
    </location>
</feature>
<evidence type="ECO:0000313" key="11">
    <source>
        <dbReference type="EMBL" id="QOE77400.1"/>
    </source>
</evidence>
<proteinExistence type="inferred from homology"/>
<comment type="similarity">
    <text evidence="2 9">Belongs to the glycosyl hydrolase 8 (cellulase D) family.</text>
</comment>
<accession>A0A866W1R5</accession>
<keyword evidence="5" id="KW-0136">Cellulose degradation</keyword>
<evidence type="ECO:0000256" key="4">
    <source>
        <dbReference type="ARBA" id="ARBA00022801"/>
    </source>
</evidence>
<dbReference type="InterPro" id="IPR002037">
    <property type="entry name" value="Glyco_hydro_8"/>
</dbReference>
<organism evidence="11">
    <name type="scientific">Enterobacter hormaechei</name>
    <dbReference type="NCBI Taxonomy" id="158836"/>
    <lineage>
        <taxon>Bacteria</taxon>
        <taxon>Pseudomonadati</taxon>
        <taxon>Pseudomonadota</taxon>
        <taxon>Gammaproteobacteria</taxon>
        <taxon>Enterobacterales</taxon>
        <taxon>Enterobacteriaceae</taxon>
        <taxon>Enterobacter</taxon>
        <taxon>Enterobacter cloacae complex</taxon>
    </lineage>
</organism>
<comment type="catalytic activity">
    <reaction evidence="1">
        <text>Endohydrolysis of (1-&gt;4)-beta-D-glucosidic linkages in cellulose, lichenin and cereal beta-D-glucans.</text>
        <dbReference type="EC" id="3.2.1.4"/>
    </reaction>
</comment>
<keyword evidence="4 9" id="KW-0378">Hydrolase</keyword>
<dbReference type="SUPFAM" id="SSF48208">
    <property type="entry name" value="Six-hairpin glycosidases"/>
    <property type="match status" value="1"/>
</dbReference>
<dbReference type="GO" id="GO:0008810">
    <property type="term" value="F:cellulase activity"/>
    <property type="evidence" value="ECO:0007669"/>
    <property type="project" value="UniProtKB-EC"/>
</dbReference>
<sequence>MKIFRGCVVAALMLAAANLHAADACRWPAWETFKQDYMSESGRVIDPSDARKITTSEGQSYGLFFALAANDRKAFDLLLAWTRDNLAEGDLTQHLPAWLWGKKDDETWAVKVIDPNSASDADIWIAWSLLEAGRLWKNPDYTRTGKALLTRIASEEVVKVPGLGSMLLPGKVGFAEESVWRFNPSYLPPQLASYFTRFGAPWTTLRETNLRLLLETAPKGFDDANWVKYQKHNGGWQLSQDASLIGSYDAIRVYLWVGMMNDNDPQKARLLARFKPMATTTIKQGLPPEKVDVATGKRTGDGPVGFSASLLPFLQNRDAQAVQRQHVADRFPDNNAYYSYVLTLFGQGWDQHRFRFTVQGELLPDWGQECARSH</sequence>
<evidence type="ECO:0000256" key="2">
    <source>
        <dbReference type="ARBA" id="ARBA00009209"/>
    </source>
</evidence>
<reference evidence="11" key="1">
    <citation type="submission" date="2020-08" db="EMBL/GenBank/DDBJ databases">
        <authorList>
            <person name="Sadeghi L."/>
            <person name="Marefat A."/>
        </authorList>
    </citation>
    <scope>NUCLEOTIDE SEQUENCE</scope>
    <source>
        <strain evidence="11">AR_01</strain>
    </source>
</reference>
<evidence type="ECO:0000256" key="8">
    <source>
        <dbReference type="PROSITE-ProRule" id="PRU10058"/>
    </source>
</evidence>
<name>A0A866W1R5_9ENTR</name>
<dbReference type="NCBIfam" id="NF008305">
    <property type="entry name" value="PRK11097.1"/>
    <property type="match status" value="1"/>
</dbReference>
<dbReference type="Gene3D" id="1.50.10.10">
    <property type="match status" value="1"/>
</dbReference>
<evidence type="ECO:0000256" key="10">
    <source>
        <dbReference type="SAM" id="SignalP"/>
    </source>
</evidence>
<dbReference type="EC" id="3.2.1.-" evidence="9"/>
<dbReference type="EMBL" id="MT941263">
    <property type="protein sequence ID" value="QOE77400.1"/>
    <property type="molecule type" value="Genomic_DNA"/>
</dbReference>
<keyword evidence="7 9" id="KW-0624">Polysaccharide degradation</keyword>
<protein>
    <recommendedName>
        <fullName evidence="9">Glucanase</fullName>
        <ecNumber evidence="9">3.2.1.-</ecNumber>
    </recommendedName>
</protein>
<evidence type="ECO:0000256" key="1">
    <source>
        <dbReference type="ARBA" id="ARBA00000966"/>
    </source>
</evidence>
<dbReference type="PROSITE" id="PS00812">
    <property type="entry name" value="GLYCOSYL_HYDROL_F8"/>
    <property type="match status" value="1"/>
</dbReference>
<feature type="active site" description="Nucleophile" evidence="8">
    <location>
        <position position="120"/>
    </location>
</feature>
<dbReference type="PRINTS" id="PR00735">
    <property type="entry name" value="GLHYDRLASE8"/>
</dbReference>
<keyword evidence="6 9" id="KW-0326">Glycosidase</keyword>